<keyword evidence="3" id="KW-1185">Reference proteome</keyword>
<name>D8Q1P1_SCHCM</name>
<dbReference type="CDD" id="cd18186">
    <property type="entry name" value="BTB_POZ_ZBTB_KLHL-like"/>
    <property type="match status" value="2"/>
</dbReference>
<dbReference type="Pfam" id="PF00651">
    <property type="entry name" value="BTB"/>
    <property type="match status" value="2"/>
</dbReference>
<dbReference type="PANTHER" id="PTHR24410:SF23">
    <property type="entry name" value="BTB DOMAIN-CONTAINING PROTEIN-RELATED"/>
    <property type="match status" value="1"/>
</dbReference>
<dbReference type="SMART" id="SM00225">
    <property type="entry name" value="BTB"/>
    <property type="match status" value="2"/>
</dbReference>
<proteinExistence type="predicted"/>
<feature type="domain" description="BTB" evidence="1">
    <location>
        <begin position="21"/>
        <end position="91"/>
    </location>
</feature>
<dbReference type="InParanoid" id="D8Q1P1"/>
<dbReference type="PROSITE" id="PS50097">
    <property type="entry name" value="BTB"/>
    <property type="match status" value="2"/>
</dbReference>
<organism evidence="3">
    <name type="scientific">Schizophyllum commune (strain H4-8 / FGSC 9210)</name>
    <name type="common">Split gill fungus</name>
    <dbReference type="NCBI Taxonomy" id="578458"/>
    <lineage>
        <taxon>Eukaryota</taxon>
        <taxon>Fungi</taxon>
        <taxon>Dikarya</taxon>
        <taxon>Basidiomycota</taxon>
        <taxon>Agaricomycotina</taxon>
        <taxon>Agaricomycetes</taxon>
        <taxon>Agaricomycetidae</taxon>
        <taxon>Agaricales</taxon>
        <taxon>Schizophyllaceae</taxon>
        <taxon>Schizophyllum</taxon>
    </lineage>
</organism>
<dbReference type="eggNOG" id="ENOG502SQKR">
    <property type="taxonomic scope" value="Eukaryota"/>
</dbReference>
<dbReference type="InterPro" id="IPR011333">
    <property type="entry name" value="SKP1/BTB/POZ_sf"/>
</dbReference>
<dbReference type="EMBL" id="GL377305">
    <property type="protein sequence ID" value="EFI98542.1"/>
    <property type="molecule type" value="Genomic_DNA"/>
</dbReference>
<dbReference type="InterPro" id="IPR051481">
    <property type="entry name" value="BTB-POZ/Galectin-3-binding"/>
</dbReference>
<gene>
    <name evidence="2" type="ORF">SCHCODRAFT_234371</name>
</gene>
<dbReference type="InterPro" id="IPR000210">
    <property type="entry name" value="BTB/POZ_dom"/>
</dbReference>
<accession>D8Q1P1</accession>
<dbReference type="HOGENOM" id="CLU_295278_0_0_1"/>
<dbReference type="PANTHER" id="PTHR24410">
    <property type="entry name" value="HL07962P-RELATED"/>
    <property type="match status" value="1"/>
</dbReference>
<dbReference type="Proteomes" id="UP000007431">
    <property type="component" value="Unassembled WGS sequence"/>
</dbReference>
<feature type="domain" description="BTB" evidence="1">
    <location>
        <begin position="649"/>
        <end position="726"/>
    </location>
</feature>
<sequence length="1025" mass="113783">MASGKKARARRAQAPFDDAEADVILRSSDGVDFRAHKLLLSLVSTFFRDMFSLPHVGQRGPDDGDRAAGGAQTPIVEVEENADLLEKFLRWCDPRCTPSPIATWEDVNSLVTISIKYDAVSVSRRASEIVQGSALVAQSPLRSYALAVRSGNRTLAERAAKKASRAGLDTWEVYDDMKHMPVLAYHRLLVYHLARGQRAAQIIEEWGGRPHGGWGQQAGQPDWDHVYGSGCTGQWWTLYIRRLCAEAKDRPDGTRSSALRRLSHDAPDSVDKRGLLCRLCESYANVHALRFLGDLAPALDFELGKHRRLTYNSIEVTSSRRETYYYIQGGTNSDGGGSGGQETPTMDVEEDADTLERFLRWCDPRCTPPFVQDWEDIQAMMAMSIKYDAPSVGRHVSECMQGSAMVSHSPVRAYVLAMRTGNRRLAQMAAREASRAGIETWKSCKEMEHMSGLLYHRLLDYHIARVNEAVRIVEDLAALPTTDWEIGVPRWSHVEGSGCTGQWWKLYVERLCAEVRQRPDGFGSSRLRELAQHTPTEVDRAGVLCELCVSNAHPHAMRFWSEGAVELDLALGVDEIVLQLAQDQVRDGGRASICTSEAADSVLSVSCLEHIRARPFLPPTTIIAIHEAMSSSEKIHARRAKAPFSDAAADVVLRTSDRVDFRVHKLLLCLVSTFFSDMFSLPHIGQGGPLASPGGSDGGDRASGRFSIPVVEVEEDAETLEQLLRWCDPRCTPLPLTTWKDVQTIAALAVKYDAPSISRRVSEFLRGTTLVKESPLQAYAFAVRVNSIELAQLAAREASRAEISAWKAGIELNFISGSAYHRLLEHHFACARRGVQIVEEWTARDTDTNSPIIGIPPWKSVWSDHHGLKRGTCSCGLNWWKVLTQTLRVAVEKQPRGLGSTGVEFPPKGLDGTAPSLCEICMKQGPMYTVKFIGALATHLDSELDKQDEGRRNDIGHSRWVWAKDCCTSQKEVTVQDKIRIKILTAKSRTCPIGSRSPHLRMTWVVPERLRFPGESQAYLAAGGK</sequence>
<dbReference type="OMA" id="WAWAVLD"/>
<evidence type="ECO:0000259" key="1">
    <source>
        <dbReference type="PROSITE" id="PS50097"/>
    </source>
</evidence>
<dbReference type="Gene3D" id="3.30.710.10">
    <property type="entry name" value="Potassium Channel Kv1.1, Chain A"/>
    <property type="match status" value="2"/>
</dbReference>
<dbReference type="AlphaFoldDB" id="D8Q1P1"/>
<evidence type="ECO:0000313" key="2">
    <source>
        <dbReference type="EMBL" id="EFI98542.1"/>
    </source>
</evidence>
<dbReference type="VEuPathDB" id="FungiDB:SCHCODRAFT_02686884"/>
<protein>
    <recommendedName>
        <fullName evidence="1">BTB domain-containing protein</fullName>
    </recommendedName>
</protein>
<evidence type="ECO:0000313" key="3">
    <source>
        <dbReference type="Proteomes" id="UP000007431"/>
    </source>
</evidence>
<dbReference type="STRING" id="578458.D8Q1P1"/>
<reference evidence="2 3" key="1">
    <citation type="journal article" date="2010" name="Nat. Biotechnol.">
        <title>Genome sequence of the model mushroom Schizophyllum commune.</title>
        <authorList>
            <person name="Ohm R.A."/>
            <person name="de Jong J.F."/>
            <person name="Lugones L.G."/>
            <person name="Aerts A."/>
            <person name="Kothe E."/>
            <person name="Stajich J.E."/>
            <person name="de Vries R.P."/>
            <person name="Record E."/>
            <person name="Levasseur A."/>
            <person name="Baker S.E."/>
            <person name="Bartholomew K.A."/>
            <person name="Coutinho P.M."/>
            <person name="Erdmann S."/>
            <person name="Fowler T.J."/>
            <person name="Gathman A.C."/>
            <person name="Lombard V."/>
            <person name="Henrissat B."/>
            <person name="Knabe N."/>
            <person name="Kuees U."/>
            <person name="Lilly W.W."/>
            <person name="Lindquist E."/>
            <person name="Lucas S."/>
            <person name="Magnuson J.K."/>
            <person name="Piumi F."/>
            <person name="Raudaskoski M."/>
            <person name="Salamov A."/>
            <person name="Schmutz J."/>
            <person name="Schwarze F.W.M.R."/>
            <person name="vanKuyk P.A."/>
            <person name="Horton J.S."/>
            <person name="Grigoriev I.V."/>
            <person name="Woesten H.A.B."/>
        </authorList>
    </citation>
    <scope>NUCLEOTIDE SEQUENCE [LARGE SCALE GENOMIC DNA]</scope>
    <source>
        <strain evidence="3">H4-8 / FGSC 9210</strain>
    </source>
</reference>
<dbReference type="SUPFAM" id="SSF54695">
    <property type="entry name" value="POZ domain"/>
    <property type="match status" value="2"/>
</dbReference>